<dbReference type="InterPro" id="IPR016187">
    <property type="entry name" value="CTDL_fold"/>
</dbReference>
<dbReference type="SMART" id="SM00034">
    <property type="entry name" value="CLECT"/>
    <property type="match status" value="1"/>
</dbReference>
<feature type="chain" id="PRO_5040369393" evidence="1">
    <location>
        <begin position="23"/>
        <end position="169"/>
    </location>
</feature>
<name>A0A9Q1C5H0_HOLLE</name>
<dbReference type="PROSITE" id="PS50041">
    <property type="entry name" value="C_TYPE_LECTIN_2"/>
    <property type="match status" value="1"/>
</dbReference>
<accession>A0A9Q1C5H0</accession>
<dbReference type="EMBL" id="JAIZAY010000007">
    <property type="protein sequence ID" value="KAJ8038588.1"/>
    <property type="molecule type" value="Genomic_DNA"/>
</dbReference>
<comment type="caution">
    <text evidence="3">The sequence shown here is derived from an EMBL/GenBank/DDBJ whole genome shotgun (WGS) entry which is preliminary data.</text>
</comment>
<keyword evidence="1" id="KW-0732">Signal</keyword>
<dbReference type="InterPro" id="IPR050111">
    <property type="entry name" value="C-type_lectin/snaclec_domain"/>
</dbReference>
<evidence type="ECO:0000256" key="1">
    <source>
        <dbReference type="SAM" id="SignalP"/>
    </source>
</evidence>
<dbReference type="PANTHER" id="PTHR22803">
    <property type="entry name" value="MANNOSE, PHOSPHOLIPASE, LECTIN RECEPTOR RELATED"/>
    <property type="match status" value="1"/>
</dbReference>
<feature type="signal peptide" evidence="1">
    <location>
        <begin position="1"/>
        <end position="22"/>
    </location>
</feature>
<dbReference type="InterPro" id="IPR016186">
    <property type="entry name" value="C-type_lectin-like/link_sf"/>
</dbReference>
<evidence type="ECO:0000259" key="2">
    <source>
        <dbReference type="PROSITE" id="PS50041"/>
    </source>
</evidence>
<dbReference type="SUPFAM" id="SSF56436">
    <property type="entry name" value="C-type lectin-like"/>
    <property type="match status" value="1"/>
</dbReference>
<dbReference type="Pfam" id="PF00059">
    <property type="entry name" value="Lectin_C"/>
    <property type="match status" value="1"/>
</dbReference>
<dbReference type="InterPro" id="IPR001304">
    <property type="entry name" value="C-type_lectin-like"/>
</dbReference>
<sequence length="169" mass="19206">MVFKSCWTAIIIATFVCNGVSKASLLTDCPIYWTAFGDNCYRFFGQRVNLEEARYSCRSHGGGSKFAYLASIHSQEENDYMATLFKSSTDSEAEDRHAWIGLNDDADEGTFVWTDGTRTNFIRWAYREPGGGRSQQGVVLVHPNNRDYGLWHNAATSDHYQYICKMPRS</sequence>
<feature type="domain" description="C-type lectin" evidence="2">
    <location>
        <begin position="36"/>
        <end position="165"/>
    </location>
</feature>
<dbReference type="Proteomes" id="UP001152320">
    <property type="component" value="Chromosome 7"/>
</dbReference>
<organism evidence="3 4">
    <name type="scientific">Holothuria leucospilota</name>
    <name type="common">Black long sea cucumber</name>
    <name type="synonym">Mertensiothuria leucospilota</name>
    <dbReference type="NCBI Taxonomy" id="206669"/>
    <lineage>
        <taxon>Eukaryota</taxon>
        <taxon>Metazoa</taxon>
        <taxon>Echinodermata</taxon>
        <taxon>Eleutherozoa</taxon>
        <taxon>Echinozoa</taxon>
        <taxon>Holothuroidea</taxon>
        <taxon>Aspidochirotacea</taxon>
        <taxon>Aspidochirotida</taxon>
        <taxon>Holothuriidae</taxon>
        <taxon>Holothuria</taxon>
    </lineage>
</organism>
<dbReference type="Gene3D" id="3.10.100.10">
    <property type="entry name" value="Mannose-Binding Protein A, subunit A"/>
    <property type="match status" value="1"/>
</dbReference>
<proteinExistence type="predicted"/>
<dbReference type="AlphaFoldDB" id="A0A9Q1C5H0"/>
<keyword evidence="4" id="KW-1185">Reference proteome</keyword>
<dbReference type="OrthoDB" id="418245at2759"/>
<evidence type="ECO:0000313" key="3">
    <source>
        <dbReference type="EMBL" id="KAJ8038588.1"/>
    </source>
</evidence>
<gene>
    <name evidence="3" type="ORF">HOLleu_16051</name>
</gene>
<protein>
    <submittedName>
        <fullName evidence="3">Alpha-N-acetylgalactosamine-specific lectin</fullName>
    </submittedName>
</protein>
<reference evidence="3" key="1">
    <citation type="submission" date="2021-10" db="EMBL/GenBank/DDBJ databases">
        <title>Tropical sea cucumber genome reveals ecological adaptation and Cuvierian tubules defense mechanism.</title>
        <authorList>
            <person name="Chen T."/>
        </authorList>
    </citation>
    <scope>NUCLEOTIDE SEQUENCE</scope>
    <source>
        <strain evidence="3">Nanhai2018</strain>
        <tissue evidence="3">Muscle</tissue>
    </source>
</reference>
<evidence type="ECO:0000313" key="4">
    <source>
        <dbReference type="Proteomes" id="UP001152320"/>
    </source>
</evidence>